<feature type="transmembrane region" description="Helical" evidence="1">
    <location>
        <begin position="114"/>
        <end position="133"/>
    </location>
</feature>
<keyword evidence="1" id="KW-0812">Transmembrane</keyword>
<keyword evidence="1" id="KW-1133">Transmembrane helix</keyword>
<evidence type="ECO:0000259" key="2">
    <source>
        <dbReference type="Pfam" id="PF20152"/>
    </source>
</evidence>
<dbReference type="PANTHER" id="PTHR40465:SF1">
    <property type="entry name" value="DUF6534 DOMAIN-CONTAINING PROTEIN"/>
    <property type="match status" value="1"/>
</dbReference>
<evidence type="ECO:0000313" key="4">
    <source>
        <dbReference type="Proteomes" id="UP001295794"/>
    </source>
</evidence>
<accession>A0AAD2K7W9</accession>
<feature type="domain" description="DUF6534" evidence="2">
    <location>
        <begin position="202"/>
        <end position="305"/>
    </location>
</feature>
<evidence type="ECO:0000256" key="1">
    <source>
        <dbReference type="SAM" id="Phobius"/>
    </source>
</evidence>
<dbReference type="Pfam" id="PF20152">
    <property type="entry name" value="DUF6534"/>
    <property type="match status" value="1"/>
</dbReference>
<dbReference type="AlphaFoldDB" id="A0AAD2K7W9"/>
<feature type="non-terminal residue" evidence="3">
    <location>
        <position position="1"/>
    </location>
</feature>
<protein>
    <recommendedName>
        <fullName evidence="2">DUF6534 domain-containing protein</fullName>
    </recommendedName>
</protein>
<feature type="transmembrane region" description="Helical" evidence="1">
    <location>
        <begin position="194"/>
        <end position="214"/>
    </location>
</feature>
<keyword evidence="1" id="KW-0472">Membrane</keyword>
<comment type="caution">
    <text evidence="3">The sequence shown here is derived from an EMBL/GenBank/DDBJ whole genome shotgun (WGS) entry which is preliminary data.</text>
</comment>
<dbReference type="Proteomes" id="UP001295794">
    <property type="component" value="Unassembled WGS sequence"/>
</dbReference>
<dbReference type="EMBL" id="CAVNYO010000478">
    <property type="protein sequence ID" value="CAK5284082.1"/>
    <property type="molecule type" value="Genomic_DNA"/>
</dbReference>
<proteinExistence type="predicted"/>
<keyword evidence="4" id="KW-1185">Reference proteome</keyword>
<feature type="transmembrane region" description="Helical" evidence="1">
    <location>
        <begin position="145"/>
        <end position="167"/>
    </location>
</feature>
<feature type="transmembrane region" description="Helical" evidence="1">
    <location>
        <begin position="74"/>
        <end position="94"/>
    </location>
</feature>
<name>A0AAD2K7W9_9AGAR</name>
<sequence length="386" mass="43003">PLCFLPHLLPTERSRSFLLADDCATMALGPAEVAHGPMFIGLFLNVLLFGMVILQTHTYFTTVWRKDSRWIHSFVLLVLLLDTLNTFFDFAYLYMALVVHFGEGDLQYLQSATWLFMTDPIMTASIACLVQIFMGWRVYLPTRNIVWCGVVITVMALAGLAGGLGAVELLTSTTAVEGLRRPQFQQFQAAKPYVITWLACEVVADILIASILVVQLNSDRAAGLANEVIHRGNVAQDLREPMLLWTTSSPCRYKPDRSPACLLSWTSAFISLLAQEFPNCSHLAFNFPLCKLYTNTLLSSLNSRRGWGYDEEDGNTGRTEESALVDQDIRFVGLQKKPVPPPRDSFVPVIDVEILALLNNEPGNEADLTNTLVGSHHTESSQKIME</sequence>
<organism evidence="3 4">
    <name type="scientific">Mycena citricolor</name>
    <dbReference type="NCBI Taxonomy" id="2018698"/>
    <lineage>
        <taxon>Eukaryota</taxon>
        <taxon>Fungi</taxon>
        <taxon>Dikarya</taxon>
        <taxon>Basidiomycota</taxon>
        <taxon>Agaricomycotina</taxon>
        <taxon>Agaricomycetes</taxon>
        <taxon>Agaricomycetidae</taxon>
        <taxon>Agaricales</taxon>
        <taxon>Marasmiineae</taxon>
        <taxon>Mycenaceae</taxon>
        <taxon>Mycena</taxon>
    </lineage>
</organism>
<feature type="transmembrane region" description="Helical" evidence="1">
    <location>
        <begin position="36"/>
        <end position="54"/>
    </location>
</feature>
<dbReference type="PANTHER" id="PTHR40465">
    <property type="entry name" value="CHROMOSOME 1, WHOLE GENOME SHOTGUN SEQUENCE"/>
    <property type="match status" value="1"/>
</dbReference>
<gene>
    <name evidence="3" type="ORF">MYCIT1_LOCUS37095</name>
</gene>
<reference evidence="3" key="1">
    <citation type="submission" date="2023-11" db="EMBL/GenBank/DDBJ databases">
        <authorList>
            <person name="De Vega J J."/>
            <person name="De Vega J J."/>
        </authorList>
    </citation>
    <scope>NUCLEOTIDE SEQUENCE</scope>
</reference>
<dbReference type="InterPro" id="IPR045339">
    <property type="entry name" value="DUF6534"/>
</dbReference>
<evidence type="ECO:0000313" key="3">
    <source>
        <dbReference type="EMBL" id="CAK5284082.1"/>
    </source>
</evidence>